<dbReference type="Gene3D" id="3.10.129.10">
    <property type="entry name" value="Hotdog Thioesterase"/>
    <property type="match status" value="1"/>
</dbReference>
<dbReference type="SUPFAM" id="SSF54637">
    <property type="entry name" value="Thioesterase/thiol ester dehydrase-isomerase"/>
    <property type="match status" value="1"/>
</dbReference>
<dbReference type="AlphaFoldDB" id="A0A9E2KYY5"/>
<dbReference type="Proteomes" id="UP000724657">
    <property type="component" value="Unassembled WGS sequence"/>
</dbReference>
<sequence length="136" mass="15552">MYQFNYTIQKDDINYGGHVGNERALLFFQMARMSFFESLGLSELDLGEGAGVIQKNGFVEYNKQLFLNDSITINITNIEFSKTSFNMFYEIFNQDGDKVINGSTLLVSFDYSKHKIKKVPETFKESATKLINGDNI</sequence>
<dbReference type="GO" id="GO:0047617">
    <property type="term" value="F:fatty acyl-CoA hydrolase activity"/>
    <property type="evidence" value="ECO:0007669"/>
    <property type="project" value="TreeGrafter"/>
</dbReference>
<dbReference type="PANTHER" id="PTHR31793:SF37">
    <property type="entry name" value="ACYL-COA THIOESTER HYDROLASE YBGC"/>
    <property type="match status" value="1"/>
</dbReference>
<reference evidence="2" key="2">
    <citation type="submission" date="2021-04" db="EMBL/GenBank/DDBJ databases">
        <authorList>
            <person name="Gilroy R."/>
        </authorList>
    </citation>
    <scope>NUCLEOTIDE SEQUENCE</scope>
    <source>
        <strain evidence="2">A6-441</strain>
    </source>
</reference>
<comment type="caution">
    <text evidence="2">The sequence shown here is derived from an EMBL/GenBank/DDBJ whole genome shotgun (WGS) entry which is preliminary data.</text>
</comment>
<protein>
    <submittedName>
        <fullName evidence="2">Acyl-CoA thioesterase</fullName>
    </submittedName>
</protein>
<evidence type="ECO:0000313" key="2">
    <source>
        <dbReference type="EMBL" id="MBU3842429.1"/>
    </source>
</evidence>
<keyword evidence="1" id="KW-0378">Hydrolase</keyword>
<evidence type="ECO:0000313" key="3">
    <source>
        <dbReference type="Proteomes" id="UP000724657"/>
    </source>
</evidence>
<accession>A0A9E2KYY5</accession>
<name>A0A9E2KYY5_9FUSO</name>
<dbReference type="EMBL" id="JAHLFN010000054">
    <property type="protein sequence ID" value="MBU3842429.1"/>
    <property type="molecule type" value="Genomic_DNA"/>
</dbReference>
<dbReference type="CDD" id="cd00586">
    <property type="entry name" value="4HBT"/>
    <property type="match status" value="1"/>
</dbReference>
<organism evidence="2 3">
    <name type="scientific">Candidatus Fusobacterium pullicola</name>
    <dbReference type="NCBI Taxonomy" id="2838601"/>
    <lineage>
        <taxon>Bacteria</taxon>
        <taxon>Fusobacteriati</taxon>
        <taxon>Fusobacteriota</taxon>
        <taxon>Fusobacteriia</taxon>
        <taxon>Fusobacteriales</taxon>
        <taxon>Fusobacteriaceae</taxon>
        <taxon>Fusobacterium</taxon>
    </lineage>
</organism>
<proteinExistence type="predicted"/>
<evidence type="ECO:0000256" key="1">
    <source>
        <dbReference type="ARBA" id="ARBA00022801"/>
    </source>
</evidence>
<reference evidence="2" key="1">
    <citation type="journal article" date="2021" name="PeerJ">
        <title>Extensive microbial diversity within the chicken gut microbiome revealed by metagenomics and culture.</title>
        <authorList>
            <person name="Gilroy R."/>
            <person name="Ravi A."/>
            <person name="Getino M."/>
            <person name="Pursley I."/>
            <person name="Horton D.L."/>
            <person name="Alikhan N.F."/>
            <person name="Baker D."/>
            <person name="Gharbi K."/>
            <person name="Hall N."/>
            <person name="Watson M."/>
            <person name="Adriaenssens E.M."/>
            <person name="Foster-Nyarko E."/>
            <person name="Jarju S."/>
            <person name="Secka A."/>
            <person name="Antonio M."/>
            <person name="Oren A."/>
            <person name="Chaudhuri R.R."/>
            <person name="La Ragione R."/>
            <person name="Hildebrand F."/>
            <person name="Pallen M.J."/>
        </authorList>
    </citation>
    <scope>NUCLEOTIDE SEQUENCE</scope>
    <source>
        <strain evidence="2">A6-441</strain>
    </source>
</reference>
<dbReference type="InterPro" id="IPR050563">
    <property type="entry name" value="4-hydroxybenzoyl-CoA_TE"/>
</dbReference>
<dbReference type="Pfam" id="PF13279">
    <property type="entry name" value="4HBT_2"/>
    <property type="match status" value="1"/>
</dbReference>
<dbReference type="PANTHER" id="PTHR31793">
    <property type="entry name" value="4-HYDROXYBENZOYL-COA THIOESTERASE FAMILY MEMBER"/>
    <property type="match status" value="1"/>
</dbReference>
<gene>
    <name evidence="2" type="ORF">IAA47_05530</name>
</gene>
<dbReference type="InterPro" id="IPR029069">
    <property type="entry name" value="HotDog_dom_sf"/>
</dbReference>